<keyword evidence="13" id="KW-0804">Transcription</keyword>
<comment type="cofactor">
    <cofactor evidence="20">
        <name>heme</name>
        <dbReference type="ChEBI" id="CHEBI:30413"/>
    </cofactor>
</comment>
<sequence length="1751" mass="194741">MTAMTKREFDNDDSARVKRVKTESNGEAKMDAADNPYLAHWNDSKDASATGRGLQGMKRHATTTAQANAAENGPNNPFTGRPLSKNYMSILEKRRDLPVHQQRDEFLKLYQESQILVFVGETGSGKTTQIPQFVLYDDLPQSEAKMVACTQPRRVAAMSVAQRVAEEMDVELGEEVGYSIRFEDRTGPNTILKYMTDGMLLREAMNDHNLTRYSTIILDEAHERTLATDILMGLLKEVVLRRPDLKLIIMSATLDATKFQKYFHNAPLLAVPGRTHPVEVFYTPAPERDYVEAALRTVLQIHATEPEGDILLFLTGEEEIEDACRKINLEAQDLSREGGAGPLVVYPLYGTLPPAQQQKIFSPAPPPSTPGGRPGRKVIVSTNIAETSLTIDGIVYVVDPGFSKQKVYNPRIRVESLLVSPISKASAQQRAGRAGRTRPGKCFRLYTEQAFKKELIEQTYPEILRSNLASTVLELKKLGVDDLVHFDLMDPPAPETLMRALEELNYLACLDDEGELTTLGGLASQFPLDPALAVMLITSPEFYCSNEILSLTALLSVPQIFVRPANNRKRADEMKELFAHPKGDQLTMLNVYHAFKSEEAQANPKQWCHDHFLSYRALQQADNVRLQLKRIMEREELELMSTPFENKKYYENIQRALVAGFFMQVAKRDGNGKSYITVKDEQNVLLHPSTVLAEDSEWVIYNEFVLTTKNYIRTVTSVKPEWLIDISPNYYDLAQFKKGEIKSALQRLASLFLKMSPVQSGDASLFHTERISQYVCIPPSCLSDPFSAVCATVLSPLLLTYFPPAKGVVLAYEDVDLSSKPPAPAATSKSRSRSAQNDSAAEAHAEPLLLTHVDEYAAPFLWATASFLVWRPVRNAYLQAHVTDHAKTHITLAYLNTFPVSILKEHMPAGWTWHQNETGKVKKGWDEKLSDEGGWWMNGDGEKVEGELRVRIRDVDGRMDGKGKGKGFLRVDGSLLSEEEEKSAQAAQKNGRGSKKATTSALRTQRKDQANGDVMETNQTTHTSEAPQTAASSLTLTSHLSHQTSPPTNLAVMSSSKKTSSSSSRKSRSHPEAEYRTPYASYGTTYSSMSPFWTVGTLLGASSVALGAFGAHGLKQRISDPARIANWGTAAHYQLIHSVVLTFTAVVAPANTLAMTLFTAGMTMFSGSIYLLTLDPKKYKQLGPVTPIGGVCLIGGWVMLAARGKMVLPRSRPFLQPTTSQSRDLASPAIADSQAPSGALFLAAFYGSRALGLWLLFKALQALYNISPFHPLSSIPGPRLAAATYLPEFYYDVVKFGCYTKEISQMHKTYGPIVRINPNEVHCDDVNFADEIYAIGGRKRDKPVHQINGSAIGEAGFGTVDHDLHRLRRIPVSKFFSRSMITRLEPEIHALVQKLCNKLLAHSGDKEPFDVAMAYSCFTSDAISSYSFGQGFGFLDQEGWYPNFREPTASVLRPVFVFRFFPWTKASIALSTLLIDYLPKDIALMVKTLQIDMPAKAQKAKADSDAGITYDRPTIFASLLESNTHQEKDKFRWIADEAQAVVGAGTETTSWAMAVITFHLLTQPNTLAKLTGELETVVGDSRNLPAWPVLETLPYLGAVIQEGLRLSYGVSSRTARIPTEESLIYRGEWDKKPVEYVIPRGYAVGMSAFVTHHNERAFPDSYTFSPERWLDENNQRRKEVERSLLAFSKGSRACLGMNLALCELHLSLAALVLRVLPHMRLSDTTEEDVLYDHDMFIPMTKHNRGVRVTIA</sequence>
<organism evidence="25 26">
    <name type="scientific">Stemphylium lycopersici</name>
    <name type="common">Tomato gray leaf spot disease fungus</name>
    <name type="synonym">Thyrospora lycopersici</name>
    <dbReference type="NCBI Taxonomy" id="183478"/>
    <lineage>
        <taxon>Eukaryota</taxon>
        <taxon>Fungi</taxon>
        <taxon>Dikarya</taxon>
        <taxon>Ascomycota</taxon>
        <taxon>Pezizomycotina</taxon>
        <taxon>Dothideomycetes</taxon>
        <taxon>Pleosporomycetidae</taxon>
        <taxon>Pleosporales</taxon>
        <taxon>Pleosporineae</taxon>
        <taxon>Pleosporaceae</taxon>
        <taxon>Stemphylium</taxon>
    </lineage>
</organism>
<proteinExistence type="inferred from homology"/>
<dbReference type="CDD" id="cd18791">
    <property type="entry name" value="SF2_C_RHA"/>
    <property type="match status" value="1"/>
</dbReference>
<dbReference type="InterPro" id="IPR002401">
    <property type="entry name" value="Cyt_P450_E_grp-I"/>
</dbReference>
<keyword evidence="22" id="KW-0472">Membrane</keyword>
<gene>
    <name evidence="25" type="ORF">DDE83_008773</name>
</gene>
<dbReference type="SUPFAM" id="SSF48264">
    <property type="entry name" value="Cytochrome P450"/>
    <property type="match status" value="1"/>
</dbReference>
<evidence type="ECO:0000256" key="15">
    <source>
        <dbReference type="ARBA" id="ARBA00023242"/>
    </source>
</evidence>
<keyword evidence="5" id="KW-0597">Phosphoprotein</keyword>
<evidence type="ECO:0000256" key="18">
    <source>
        <dbReference type="ARBA" id="ARBA00055599"/>
    </source>
</evidence>
<dbReference type="Gene3D" id="2.40.50.1060">
    <property type="match status" value="1"/>
</dbReference>
<evidence type="ECO:0000256" key="1">
    <source>
        <dbReference type="ARBA" id="ARBA00004604"/>
    </source>
</evidence>
<dbReference type="InterPro" id="IPR044756">
    <property type="entry name" value="DHX15_DEXHc"/>
</dbReference>
<keyword evidence="8" id="KW-0547">Nucleotide-binding</keyword>
<feature type="compositionally biased region" description="Low complexity" evidence="21">
    <location>
        <begin position="1054"/>
        <end position="1064"/>
    </location>
</feature>
<dbReference type="Pfam" id="PF17875">
    <property type="entry name" value="RPA43_OB"/>
    <property type="match status" value="1"/>
</dbReference>
<dbReference type="InterPro" id="IPR001650">
    <property type="entry name" value="Helicase_C-like"/>
</dbReference>
<evidence type="ECO:0000256" key="9">
    <source>
        <dbReference type="ARBA" id="ARBA00022801"/>
    </source>
</evidence>
<dbReference type="GO" id="GO:0003723">
    <property type="term" value="F:RNA binding"/>
    <property type="evidence" value="ECO:0007669"/>
    <property type="project" value="TreeGrafter"/>
</dbReference>
<keyword evidence="9 25" id="KW-0378">Hydrolase</keyword>
<dbReference type="GO" id="GO:0006362">
    <property type="term" value="P:transcription elongation by RNA polymerase I"/>
    <property type="evidence" value="ECO:0007669"/>
    <property type="project" value="UniProtKB-ARBA"/>
</dbReference>
<keyword evidence="25" id="KW-0548">Nucleotidyltransferase</keyword>
<keyword evidence="7 20" id="KW-0479">Metal-binding</keyword>
<dbReference type="FunFam" id="3.40.50.300:FF:000324">
    <property type="entry name" value="pre-mRNA-splicing factor ATP-dependent RNA helicase DHX15"/>
    <property type="match status" value="1"/>
</dbReference>
<comment type="similarity">
    <text evidence="2">Belongs to the eukaryotic RPA43 RNA polymerase subunit family.</text>
</comment>
<dbReference type="GO" id="GO:0005524">
    <property type="term" value="F:ATP binding"/>
    <property type="evidence" value="ECO:0007669"/>
    <property type="project" value="UniProtKB-KW"/>
</dbReference>
<feature type="compositionally biased region" description="Polar residues" evidence="21">
    <location>
        <begin position="827"/>
        <end position="838"/>
    </location>
</feature>
<dbReference type="GO" id="GO:0003724">
    <property type="term" value="F:RNA helicase activity"/>
    <property type="evidence" value="ECO:0007669"/>
    <property type="project" value="UniProtKB-EC"/>
</dbReference>
<dbReference type="PROSITE" id="PS51194">
    <property type="entry name" value="HELICASE_CTER"/>
    <property type="match status" value="1"/>
</dbReference>
<dbReference type="GO" id="GO:0006361">
    <property type="term" value="P:transcription initiation at RNA polymerase I promoter"/>
    <property type="evidence" value="ECO:0007669"/>
    <property type="project" value="UniProtKB-ARBA"/>
</dbReference>
<dbReference type="Gene3D" id="3.40.50.300">
    <property type="entry name" value="P-loop containing nucleotide triphosphate hydrolases"/>
    <property type="match status" value="2"/>
</dbReference>
<feature type="region of interest" description="Disordered" evidence="21">
    <location>
        <begin position="819"/>
        <end position="838"/>
    </location>
</feature>
<dbReference type="EMBL" id="QGDH01000245">
    <property type="protein sequence ID" value="RAR01829.1"/>
    <property type="molecule type" value="Genomic_DNA"/>
</dbReference>
<evidence type="ECO:0000256" key="11">
    <source>
        <dbReference type="ARBA" id="ARBA00022840"/>
    </source>
</evidence>
<dbReference type="InterPro" id="IPR017972">
    <property type="entry name" value="Cyt_P450_CS"/>
</dbReference>
<dbReference type="CDD" id="cd11062">
    <property type="entry name" value="CYP58-like"/>
    <property type="match status" value="1"/>
</dbReference>
<dbReference type="Proteomes" id="UP000249619">
    <property type="component" value="Unassembled WGS sequence"/>
</dbReference>
<dbReference type="Pfam" id="PF07717">
    <property type="entry name" value="OB_NTP_bind"/>
    <property type="match status" value="1"/>
</dbReference>
<dbReference type="InterPro" id="IPR036898">
    <property type="entry name" value="RNA_pol_Rpb7-like_N_sf"/>
</dbReference>
<evidence type="ECO:0000256" key="22">
    <source>
        <dbReference type="SAM" id="Phobius"/>
    </source>
</evidence>
<dbReference type="Gene3D" id="3.30.1490.120">
    <property type="entry name" value="RNA polymerase Rpb7-like, N-terminal domain"/>
    <property type="match status" value="1"/>
</dbReference>
<comment type="subcellular location">
    <subcellularLocation>
        <location evidence="1">Nucleus</location>
        <location evidence="1">Nucleolus</location>
    </subcellularLocation>
</comment>
<dbReference type="GO" id="GO:0016779">
    <property type="term" value="F:nucleotidyltransferase activity"/>
    <property type="evidence" value="ECO:0007669"/>
    <property type="project" value="UniProtKB-KW"/>
</dbReference>
<dbReference type="PROSITE" id="PS51192">
    <property type="entry name" value="HELICASE_ATP_BIND_1"/>
    <property type="match status" value="1"/>
</dbReference>
<keyword evidence="20" id="KW-0349">Heme</keyword>
<dbReference type="Pfam" id="PF00067">
    <property type="entry name" value="p450"/>
    <property type="match status" value="1"/>
</dbReference>
<evidence type="ECO:0000256" key="7">
    <source>
        <dbReference type="ARBA" id="ARBA00022723"/>
    </source>
</evidence>
<dbReference type="Pfam" id="PF00270">
    <property type="entry name" value="DEAD"/>
    <property type="match status" value="1"/>
</dbReference>
<feature type="transmembrane region" description="Helical" evidence="22">
    <location>
        <begin position="1135"/>
        <end position="1162"/>
    </location>
</feature>
<protein>
    <recommendedName>
        <fullName evidence="19">DNA-directed RNA polymerase I subunit RPA43</fullName>
        <ecNumber evidence="3">3.6.4.13</ecNumber>
    </recommendedName>
</protein>
<dbReference type="InterPro" id="IPR041178">
    <property type="entry name" value="RPA43_OB"/>
</dbReference>
<comment type="similarity">
    <text evidence="16">Belongs to the DEAD box helicase family. DEAH subfamily. DDX15/PRP43 sub-subfamily.</text>
</comment>
<dbReference type="FunFam" id="1.20.120.1080:FF:000003">
    <property type="entry name" value="Pre-mRNA-splicing factor ATP-dependent RNA helicase PRP43"/>
    <property type="match status" value="1"/>
</dbReference>
<feature type="region of interest" description="Disordered" evidence="21">
    <location>
        <begin position="58"/>
        <end position="81"/>
    </location>
</feature>
<dbReference type="PRINTS" id="PR00385">
    <property type="entry name" value="P450"/>
</dbReference>
<dbReference type="Pfam" id="PF00271">
    <property type="entry name" value="Helicase_C"/>
    <property type="match status" value="1"/>
</dbReference>
<name>A0A364MSE5_STELY</name>
<dbReference type="InterPro" id="IPR036396">
    <property type="entry name" value="Cyt_P450_sf"/>
</dbReference>
<dbReference type="InterPro" id="IPR011709">
    <property type="entry name" value="DEAD-box_helicase_OB_fold"/>
</dbReference>
<dbReference type="GO" id="GO:0016705">
    <property type="term" value="F:oxidoreductase activity, acting on paired donors, with incorporation or reduction of molecular oxygen"/>
    <property type="evidence" value="ECO:0007669"/>
    <property type="project" value="InterPro"/>
</dbReference>
<dbReference type="PROSITE" id="PS00086">
    <property type="entry name" value="CYTOCHROME_P450"/>
    <property type="match status" value="1"/>
</dbReference>
<feature type="region of interest" description="Disordered" evidence="21">
    <location>
        <begin position="979"/>
        <end position="1074"/>
    </location>
</feature>
<dbReference type="GO" id="GO:0016887">
    <property type="term" value="F:ATP hydrolysis activity"/>
    <property type="evidence" value="ECO:0007669"/>
    <property type="project" value="RHEA"/>
</dbReference>
<dbReference type="Pfam" id="PF21010">
    <property type="entry name" value="HA2_C"/>
    <property type="match status" value="1"/>
</dbReference>
<evidence type="ECO:0000259" key="24">
    <source>
        <dbReference type="PROSITE" id="PS51194"/>
    </source>
</evidence>
<evidence type="ECO:0000256" key="4">
    <source>
        <dbReference type="ARBA" id="ARBA00022478"/>
    </source>
</evidence>
<evidence type="ECO:0000256" key="8">
    <source>
        <dbReference type="ARBA" id="ARBA00022741"/>
    </source>
</evidence>
<keyword evidence="11" id="KW-0067">ATP-binding</keyword>
<dbReference type="InterPro" id="IPR006696">
    <property type="entry name" value="DUF423"/>
</dbReference>
<dbReference type="Gene3D" id="1.10.630.10">
    <property type="entry name" value="Cytochrome P450"/>
    <property type="match status" value="1"/>
</dbReference>
<dbReference type="EC" id="3.6.4.13" evidence="3"/>
<keyword evidence="10 25" id="KW-0347">Helicase</keyword>
<feature type="compositionally biased region" description="Low complexity" evidence="21">
    <location>
        <begin position="1028"/>
        <end position="1045"/>
    </location>
</feature>
<dbReference type="GO" id="GO:0005506">
    <property type="term" value="F:iron ion binding"/>
    <property type="evidence" value="ECO:0007669"/>
    <property type="project" value="InterPro"/>
</dbReference>
<dbReference type="InterPro" id="IPR007502">
    <property type="entry name" value="Helicase-assoc_dom"/>
</dbReference>
<feature type="transmembrane region" description="Helical" evidence="22">
    <location>
        <begin position="1182"/>
        <end position="1202"/>
    </location>
</feature>
<dbReference type="InterPro" id="IPR027417">
    <property type="entry name" value="P-loop_NTPase"/>
</dbReference>
<comment type="caution">
    <text evidence="25">The sequence shown here is derived from an EMBL/GenBank/DDBJ whole genome shotgun (WGS) entry which is preliminary data.</text>
</comment>
<dbReference type="Gene3D" id="1.20.120.1080">
    <property type="match status" value="1"/>
</dbReference>
<feature type="transmembrane region" description="Helical" evidence="22">
    <location>
        <begin position="1092"/>
        <end position="1114"/>
    </location>
</feature>
<keyword evidence="14" id="KW-0508">mRNA splicing</keyword>
<dbReference type="SMART" id="SM00847">
    <property type="entry name" value="HA2"/>
    <property type="match status" value="1"/>
</dbReference>
<keyword evidence="26" id="KW-1185">Reference proteome</keyword>
<dbReference type="SMART" id="SM00487">
    <property type="entry name" value="DEXDc"/>
    <property type="match status" value="1"/>
</dbReference>
<keyword evidence="12 20" id="KW-0408">Iron</keyword>
<feature type="compositionally biased region" description="Polar residues" evidence="21">
    <location>
        <begin position="1016"/>
        <end position="1027"/>
    </location>
</feature>
<keyword evidence="4" id="KW-0240">DNA-directed RNA polymerase</keyword>
<dbReference type="InterPro" id="IPR014001">
    <property type="entry name" value="Helicase_ATP-bd"/>
</dbReference>
<evidence type="ECO:0000256" key="12">
    <source>
        <dbReference type="ARBA" id="ARBA00023004"/>
    </source>
</evidence>
<feature type="region of interest" description="Disordered" evidence="21">
    <location>
        <begin position="1"/>
        <end position="34"/>
    </location>
</feature>
<dbReference type="GO" id="GO:0005736">
    <property type="term" value="C:RNA polymerase I complex"/>
    <property type="evidence" value="ECO:0007669"/>
    <property type="project" value="UniProtKB-ARBA"/>
</dbReference>
<dbReference type="PRINTS" id="PR00463">
    <property type="entry name" value="EP450I"/>
</dbReference>
<feature type="binding site" description="axial binding residue" evidence="20">
    <location>
        <position position="1694"/>
    </location>
    <ligand>
        <name>heme</name>
        <dbReference type="ChEBI" id="CHEBI:30413"/>
    </ligand>
    <ligandPart>
        <name>Fe</name>
        <dbReference type="ChEBI" id="CHEBI:18248"/>
    </ligandPart>
</feature>
<keyword evidence="6" id="KW-0507">mRNA processing</keyword>
<keyword evidence="22" id="KW-1133">Transmembrane helix</keyword>
<dbReference type="GO" id="GO:0071014">
    <property type="term" value="C:post-mRNA release spliceosomal complex"/>
    <property type="evidence" value="ECO:0007669"/>
    <property type="project" value="UniProtKB-ARBA"/>
</dbReference>
<evidence type="ECO:0000256" key="20">
    <source>
        <dbReference type="PIRSR" id="PIRSR602401-1"/>
    </source>
</evidence>
<evidence type="ECO:0000313" key="26">
    <source>
        <dbReference type="Proteomes" id="UP000249619"/>
    </source>
</evidence>
<dbReference type="Pfam" id="PF04241">
    <property type="entry name" value="DUF423"/>
    <property type="match status" value="1"/>
</dbReference>
<keyword evidence="15" id="KW-0539">Nucleus</keyword>
<dbReference type="FunFam" id="3.30.1490.120:FF:000004">
    <property type="entry name" value="RNA polymerase I subunit Rpa43"/>
    <property type="match status" value="1"/>
</dbReference>
<dbReference type="InterPro" id="IPR002464">
    <property type="entry name" value="DNA/RNA_helicase_DEAH_CS"/>
</dbReference>
<evidence type="ECO:0000256" key="6">
    <source>
        <dbReference type="ARBA" id="ARBA00022664"/>
    </source>
</evidence>
<dbReference type="SMART" id="SM00490">
    <property type="entry name" value="HELICc"/>
    <property type="match status" value="1"/>
</dbReference>
<comment type="catalytic activity">
    <reaction evidence="17">
        <text>ATP + H2O = ADP + phosphate + H(+)</text>
        <dbReference type="Rhea" id="RHEA:13065"/>
        <dbReference type="ChEBI" id="CHEBI:15377"/>
        <dbReference type="ChEBI" id="CHEBI:15378"/>
        <dbReference type="ChEBI" id="CHEBI:30616"/>
        <dbReference type="ChEBI" id="CHEBI:43474"/>
        <dbReference type="ChEBI" id="CHEBI:456216"/>
        <dbReference type="EC" id="3.6.4.13"/>
    </reaction>
</comment>
<dbReference type="GO" id="GO:0020037">
    <property type="term" value="F:heme binding"/>
    <property type="evidence" value="ECO:0007669"/>
    <property type="project" value="InterPro"/>
</dbReference>
<dbReference type="PANTHER" id="PTHR18934:SF109">
    <property type="entry name" value="ATP-DEPENDENT RNA HELICASE DHX15 HOMOLOG"/>
    <property type="match status" value="1"/>
</dbReference>
<evidence type="ECO:0000256" key="19">
    <source>
        <dbReference type="ARBA" id="ARBA00073455"/>
    </source>
</evidence>
<evidence type="ECO:0000256" key="5">
    <source>
        <dbReference type="ARBA" id="ARBA00022553"/>
    </source>
</evidence>
<dbReference type="PANTHER" id="PTHR18934">
    <property type="entry name" value="ATP-DEPENDENT RNA HELICASE"/>
    <property type="match status" value="1"/>
</dbReference>
<feature type="compositionally biased region" description="Basic and acidic residues" evidence="21">
    <location>
        <begin position="1"/>
        <end position="32"/>
    </location>
</feature>
<dbReference type="PROSITE" id="PS00690">
    <property type="entry name" value="DEAH_ATP_HELICASE"/>
    <property type="match status" value="1"/>
</dbReference>
<evidence type="ECO:0000313" key="25">
    <source>
        <dbReference type="EMBL" id="RAR01829.1"/>
    </source>
</evidence>
<evidence type="ECO:0000256" key="10">
    <source>
        <dbReference type="ARBA" id="ARBA00022806"/>
    </source>
</evidence>
<dbReference type="CDD" id="cd17973">
    <property type="entry name" value="DEXHc_DHX15"/>
    <property type="match status" value="1"/>
</dbReference>
<dbReference type="GO" id="GO:0000390">
    <property type="term" value="P:spliceosomal complex disassembly"/>
    <property type="evidence" value="ECO:0007669"/>
    <property type="project" value="UniProtKB-ARBA"/>
</dbReference>
<accession>A0A364MSE5</accession>
<feature type="domain" description="Helicase ATP-binding" evidence="23">
    <location>
        <begin position="107"/>
        <end position="272"/>
    </location>
</feature>
<feature type="domain" description="Helicase C-terminal" evidence="24">
    <location>
        <begin position="297"/>
        <end position="479"/>
    </location>
</feature>
<evidence type="ECO:0000256" key="3">
    <source>
        <dbReference type="ARBA" id="ARBA00012552"/>
    </source>
</evidence>
<evidence type="ECO:0000256" key="13">
    <source>
        <dbReference type="ARBA" id="ARBA00023163"/>
    </source>
</evidence>
<comment type="function">
    <text evidence="18">Pre-mRNA processing factor involved in disassembly of spliceosomes after the release of mature mRNA.</text>
</comment>
<keyword evidence="25" id="KW-0808">Transferase</keyword>
<keyword evidence="22" id="KW-0812">Transmembrane</keyword>
<evidence type="ECO:0000256" key="2">
    <source>
        <dbReference type="ARBA" id="ARBA00005930"/>
    </source>
</evidence>
<evidence type="ECO:0000256" key="21">
    <source>
        <dbReference type="SAM" id="MobiDB-lite"/>
    </source>
</evidence>
<dbReference type="InterPro" id="IPR011545">
    <property type="entry name" value="DEAD/DEAH_box_helicase_dom"/>
</dbReference>
<dbReference type="FunFam" id="3.40.50.300:FF:000007">
    <property type="entry name" value="Pre-mRNA-splicing factor ATP-dependent RNA helicase"/>
    <property type="match status" value="1"/>
</dbReference>
<evidence type="ECO:0000256" key="17">
    <source>
        <dbReference type="ARBA" id="ARBA00047984"/>
    </source>
</evidence>
<dbReference type="STRING" id="183478.A0A364MSE5"/>
<evidence type="ECO:0000256" key="14">
    <source>
        <dbReference type="ARBA" id="ARBA00023187"/>
    </source>
</evidence>
<reference evidence="26" key="1">
    <citation type="submission" date="2018-05" db="EMBL/GenBank/DDBJ databases">
        <title>Draft genome sequence of Stemphylium lycopersici strain CIDEFI 213.</title>
        <authorList>
            <person name="Medina R."/>
            <person name="Franco M.E.E."/>
            <person name="Lucentini C.G."/>
            <person name="Saparrat M.C.N."/>
            <person name="Balatti P.A."/>
        </authorList>
    </citation>
    <scope>NUCLEOTIDE SEQUENCE [LARGE SCALE GENOMIC DNA]</scope>
    <source>
        <strain evidence="26">CIDEFI 213</strain>
    </source>
</reference>
<dbReference type="GO" id="GO:0004497">
    <property type="term" value="F:monooxygenase activity"/>
    <property type="evidence" value="ECO:0007669"/>
    <property type="project" value="InterPro"/>
</dbReference>
<evidence type="ECO:0000259" key="23">
    <source>
        <dbReference type="PROSITE" id="PS51192"/>
    </source>
</evidence>
<dbReference type="SUPFAM" id="SSF52540">
    <property type="entry name" value="P-loop containing nucleoside triphosphate hydrolases"/>
    <property type="match status" value="1"/>
</dbReference>
<evidence type="ECO:0000256" key="16">
    <source>
        <dbReference type="ARBA" id="ARBA00024333"/>
    </source>
</evidence>
<dbReference type="InterPro" id="IPR001128">
    <property type="entry name" value="Cyt_P450"/>
</dbReference>